<dbReference type="AlphaFoldDB" id="A0A840F1E9"/>
<dbReference type="Proteomes" id="UP000551501">
    <property type="component" value="Unassembled WGS sequence"/>
</dbReference>
<dbReference type="GO" id="GO:0019441">
    <property type="term" value="P:L-tryptophan catabolic process to kynurenine"/>
    <property type="evidence" value="ECO:0007669"/>
    <property type="project" value="InterPro"/>
</dbReference>
<evidence type="ECO:0000313" key="1">
    <source>
        <dbReference type="EMBL" id="MBB4136338.1"/>
    </source>
</evidence>
<gene>
    <name evidence="1" type="ORF">BKA16_002890</name>
</gene>
<proteinExistence type="predicted"/>
<name>A0A840F1E9_9ACTN</name>
<dbReference type="Pfam" id="PF04199">
    <property type="entry name" value="Cyclase"/>
    <property type="match status" value="1"/>
</dbReference>
<dbReference type="GO" id="GO:0004061">
    <property type="term" value="F:arylformamidase activity"/>
    <property type="evidence" value="ECO:0007669"/>
    <property type="project" value="InterPro"/>
</dbReference>
<evidence type="ECO:0000313" key="2">
    <source>
        <dbReference type="Proteomes" id="UP000551501"/>
    </source>
</evidence>
<dbReference type="SUPFAM" id="SSF102198">
    <property type="entry name" value="Putative cyclase"/>
    <property type="match status" value="1"/>
</dbReference>
<dbReference type="EMBL" id="JACIFP010000001">
    <property type="protein sequence ID" value="MBB4136338.1"/>
    <property type="molecule type" value="Genomic_DNA"/>
</dbReference>
<dbReference type="Gene3D" id="3.50.30.50">
    <property type="entry name" value="Putative cyclase"/>
    <property type="match status" value="1"/>
</dbReference>
<dbReference type="PANTHER" id="PTHR34861">
    <property type="match status" value="1"/>
</dbReference>
<sequence>MTAGTMPSYDELPELAELGVRHSWGLLPHEAGTLAFIDADQVRRAAATVTEGRAIALSEPIATFDQPLFERDALTHSVVEVGRNELEDVFDRFNPQAYSQIDGLAHVRAREFGFYGGLVDVDEARERLGMHHWAQRSICGRGVLLDVHRSRQARGEVDDPTSGSAILPDELDAVAREQGVALERGDIVLVRTGWLEAFRDLPAGCSVTTWNGLHAGEATAEFLWNSGVALLGADNPAVEDAPGSRDAGSLHRRLLPGLGLSLLELLRLDELAQACADARRWEFLFTAAPLPVHGAVSSPANAVAIL</sequence>
<organism evidence="1 2">
    <name type="scientific">Gordonia humi</name>
    <dbReference type="NCBI Taxonomy" id="686429"/>
    <lineage>
        <taxon>Bacteria</taxon>
        <taxon>Bacillati</taxon>
        <taxon>Actinomycetota</taxon>
        <taxon>Actinomycetes</taxon>
        <taxon>Mycobacteriales</taxon>
        <taxon>Gordoniaceae</taxon>
        <taxon>Gordonia</taxon>
    </lineage>
</organism>
<dbReference type="InterPro" id="IPR037175">
    <property type="entry name" value="KFase_sf"/>
</dbReference>
<keyword evidence="2" id="KW-1185">Reference proteome</keyword>
<accession>A0A840F1E9</accession>
<protein>
    <submittedName>
        <fullName evidence="1">Kynurenine formamidase</fullName>
    </submittedName>
</protein>
<reference evidence="1 2" key="1">
    <citation type="submission" date="2020-08" db="EMBL/GenBank/DDBJ databases">
        <title>Sequencing the genomes of 1000 actinobacteria strains.</title>
        <authorList>
            <person name="Klenk H.-P."/>
        </authorList>
    </citation>
    <scope>NUCLEOTIDE SEQUENCE [LARGE SCALE GENOMIC DNA]</scope>
    <source>
        <strain evidence="1 2">DSM 45298</strain>
    </source>
</reference>
<dbReference type="InterPro" id="IPR007325">
    <property type="entry name" value="KFase/CYL"/>
</dbReference>
<comment type="caution">
    <text evidence="1">The sequence shown here is derived from an EMBL/GenBank/DDBJ whole genome shotgun (WGS) entry which is preliminary data.</text>
</comment>
<dbReference type="RefSeq" id="WP_183371335.1">
    <property type="nucleotide sequence ID" value="NZ_BAABHL010000043.1"/>
</dbReference>